<name>A0A0K1PWI5_9BACT</name>
<dbReference type="Proteomes" id="UP000064967">
    <property type="component" value="Chromosome"/>
</dbReference>
<evidence type="ECO:0000313" key="3">
    <source>
        <dbReference type="Proteomes" id="UP000064967"/>
    </source>
</evidence>
<gene>
    <name evidence="2" type="ORF">AKJ09_04395</name>
</gene>
<dbReference type="AlphaFoldDB" id="A0A0K1PWI5"/>
<dbReference type="STRING" id="1391654.AKJ09_04395"/>
<accession>A0A0K1PWI5</accession>
<reference evidence="2 3" key="1">
    <citation type="submission" date="2015-08" db="EMBL/GenBank/DDBJ databases">
        <authorList>
            <person name="Babu N.S."/>
            <person name="Beckwith C.J."/>
            <person name="Beseler K.G."/>
            <person name="Brison A."/>
            <person name="Carone J.V."/>
            <person name="Caskin T.P."/>
            <person name="Diamond M."/>
            <person name="Durham M.E."/>
            <person name="Foxe J.M."/>
            <person name="Go M."/>
            <person name="Henderson B.A."/>
            <person name="Jones I.B."/>
            <person name="McGettigan J.A."/>
            <person name="Micheletti S.J."/>
            <person name="Nasrallah M.E."/>
            <person name="Ortiz D."/>
            <person name="Piller C.R."/>
            <person name="Privatt S.R."/>
            <person name="Schneider S.L."/>
            <person name="Sharp S."/>
            <person name="Smith T.C."/>
            <person name="Stanton J.D."/>
            <person name="Ullery H.E."/>
            <person name="Wilson R.J."/>
            <person name="Serrano M.G."/>
            <person name="Buck G."/>
            <person name="Lee V."/>
            <person name="Wang Y."/>
            <person name="Carvalho R."/>
            <person name="Voegtly L."/>
            <person name="Shi R."/>
            <person name="Duckworth R."/>
            <person name="Johnson A."/>
            <person name="Loviza R."/>
            <person name="Walstead R."/>
            <person name="Shah Z."/>
            <person name="Kiflezghi M."/>
            <person name="Wade K."/>
            <person name="Ball S.L."/>
            <person name="Bradley K.W."/>
            <person name="Asai D.J."/>
            <person name="Bowman C.A."/>
            <person name="Russell D.A."/>
            <person name="Pope W.H."/>
            <person name="Jacobs-Sera D."/>
            <person name="Hendrix R.W."/>
            <person name="Hatfull G.F."/>
        </authorList>
    </citation>
    <scope>NUCLEOTIDE SEQUENCE [LARGE SCALE GENOMIC DNA]</scope>
    <source>
        <strain evidence="2 3">DSM 27648</strain>
    </source>
</reference>
<dbReference type="EMBL" id="CP012333">
    <property type="protein sequence ID" value="AKU97731.1"/>
    <property type="molecule type" value="Genomic_DNA"/>
</dbReference>
<organism evidence="2 3">
    <name type="scientific">Labilithrix luteola</name>
    <dbReference type="NCBI Taxonomy" id="1391654"/>
    <lineage>
        <taxon>Bacteria</taxon>
        <taxon>Pseudomonadati</taxon>
        <taxon>Myxococcota</taxon>
        <taxon>Polyangia</taxon>
        <taxon>Polyangiales</taxon>
        <taxon>Labilitrichaceae</taxon>
        <taxon>Labilithrix</taxon>
    </lineage>
</organism>
<evidence type="ECO:0000256" key="1">
    <source>
        <dbReference type="SAM" id="MobiDB-lite"/>
    </source>
</evidence>
<sequence length="52" mass="5932">MVSSPTFGTERRGRPRSRGASQRRAAPYLREHARPHARSTSEADPNVVRRCR</sequence>
<protein>
    <submittedName>
        <fullName evidence="2">Uncharacterized protein</fullName>
    </submittedName>
</protein>
<proteinExistence type="predicted"/>
<keyword evidence="3" id="KW-1185">Reference proteome</keyword>
<evidence type="ECO:0000313" key="2">
    <source>
        <dbReference type="EMBL" id="AKU97731.1"/>
    </source>
</evidence>
<feature type="region of interest" description="Disordered" evidence="1">
    <location>
        <begin position="1"/>
        <end position="52"/>
    </location>
</feature>
<dbReference type="KEGG" id="llu:AKJ09_04395"/>